<dbReference type="Proteomes" id="UP001228049">
    <property type="component" value="Unassembled WGS sequence"/>
</dbReference>
<accession>A0AAD9CQM9</accession>
<reference evidence="1" key="1">
    <citation type="submission" date="2023-04" db="EMBL/GenBank/DDBJ databases">
        <title>Chromosome-level genome of Chaenocephalus aceratus.</title>
        <authorList>
            <person name="Park H."/>
        </authorList>
    </citation>
    <scope>NUCLEOTIDE SEQUENCE</scope>
    <source>
        <strain evidence="1">DE</strain>
        <tissue evidence="1">Muscle</tissue>
    </source>
</reference>
<comment type="caution">
    <text evidence="1">The sequence shown here is derived from an EMBL/GenBank/DDBJ whole genome shotgun (WGS) entry which is preliminary data.</text>
</comment>
<protein>
    <submittedName>
        <fullName evidence="1">UPF0237 protein NMB1653</fullName>
    </submittedName>
</protein>
<organism evidence="1 2">
    <name type="scientific">Dissostichus eleginoides</name>
    <name type="common">Patagonian toothfish</name>
    <name type="synonym">Dissostichus amissus</name>
    <dbReference type="NCBI Taxonomy" id="100907"/>
    <lineage>
        <taxon>Eukaryota</taxon>
        <taxon>Metazoa</taxon>
        <taxon>Chordata</taxon>
        <taxon>Craniata</taxon>
        <taxon>Vertebrata</taxon>
        <taxon>Euteleostomi</taxon>
        <taxon>Actinopterygii</taxon>
        <taxon>Neopterygii</taxon>
        <taxon>Teleostei</taxon>
        <taxon>Neoteleostei</taxon>
        <taxon>Acanthomorphata</taxon>
        <taxon>Eupercaria</taxon>
        <taxon>Perciformes</taxon>
        <taxon>Notothenioidei</taxon>
        <taxon>Nototheniidae</taxon>
        <taxon>Dissostichus</taxon>
    </lineage>
</organism>
<evidence type="ECO:0000313" key="1">
    <source>
        <dbReference type="EMBL" id="KAK1906597.1"/>
    </source>
</evidence>
<name>A0AAD9CQM9_DISEL</name>
<keyword evidence="2" id="KW-1185">Reference proteome</keyword>
<dbReference type="EMBL" id="JASDAP010000001">
    <property type="protein sequence ID" value="KAK1906597.1"/>
    <property type="molecule type" value="Genomic_DNA"/>
</dbReference>
<dbReference type="AlphaFoldDB" id="A0AAD9CQM9"/>
<gene>
    <name evidence="1" type="ORF">KUDE01_008993</name>
</gene>
<evidence type="ECO:0000313" key="2">
    <source>
        <dbReference type="Proteomes" id="UP001228049"/>
    </source>
</evidence>
<sequence>MDPCTASSDPSAGTCFLCSCTTAAQNQMNVLNIHRRLLDSFTGRQMILISDVSSSRWNPCQGPGLWLLHDELQRRLTAD</sequence>
<proteinExistence type="predicted"/>